<protein>
    <submittedName>
        <fullName evidence="1">2-polyprenyl-3-methyl-5-hydroxy-6-metoxy-1, 4-benzoquinol methylase</fullName>
    </submittedName>
</protein>
<sequence length="235" mass="26061">MVGAYAIHPFRSNLMLNNEIVLDTPEYVGYYQKARYELLNLAANTCPQRILEIGCGAGANLSEAKKRWPSCHTVGVEARADAAAIAASCLDRVILADVRLLPNEAFAAAGFDLIILSHVLEHFEDPSAILAKSLNWLGPNGQLLVALPNVRHASVLVDLVFHGEFRYRSSGILDQTHLRFFTRRSAQRMLEQAGFELMQVVPEFGGNKSKALNRWTLGLAEEFAAYAYNFRLARA</sequence>
<name>A0A840S7Q9_9BURK</name>
<evidence type="ECO:0000313" key="2">
    <source>
        <dbReference type="Proteomes" id="UP000554837"/>
    </source>
</evidence>
<dbReference type="RefSeq" id="WP_138855851.1">
    <property type="nucleotide sequence ID" value="NZ_CP040709.1"/>
</dbReference>
<dbReference type="GO" id="GO:0008168">
    <property type="term" value="F:methyltransferase activity"/>
    <property type="evidence" value="ECO:0007669"/>
    <property type="project" value="UniProtKB-KW"/>
</dbReference>
<dbReference type="OrthoDB" id="9790457at2"/>
<reference evidence="1 2" key="1">
    <citation type="submission" date="2020-08" db="EMBL/GenBank/DDBJ databases">
        <title>Genomic Encyclopedia of Type Strains, Phase IV (KMG-IV): sequencing the most valuable type-strain genomes for metagenomic binning, comparative biology and taxonomic classification.</title>
        <authorList>
            <person name="Goeker M."/>
        </authorList>
    </citation>
    <scope>NUCLEOTIDE SEQUENCE [LARGE SCALE GENOMIC DNA]</scope>
    <source>
        <strain evidence="1 2">DSM 23958</strain>
    </source>
</reference>
<keyword evidence="1" id="KW-0489">Methyltransferase</keyword>
<comment type="caution">
    <text evidence="1">The sequence shown here is derived from an EMBL/GenBank/DDBJ whole genome shotgun (WGS) entry which is preliminary data.</text>
</comment>
<dbReference type="PANTHER" id="PTHR43861">
    <property type="entry name" value="TRANS-ACONITATE 2-METHYLTRANSFERASE-RELATED"/>
    <property type="match status" value="1"/>
</dbReference>
<dbReference type="InterPro" id="IPR029063">
    <property type="entry name" value="SAM-dependent_MTases_sf"/>
</dbReference>
<evidence type="ECO:0000313" key="1">
    <source>
        <dbReference type="EMBL" id="MBB5204480.1"/>
    </source>
</evidence>
<dbReference type="CDD" id="cd02440">
    <property type="entry name" value="AdoMet_MTases"/>
    <property type="match status" value="1"/>
</dbReference>
<organism evidence="1 2">
    <name type="scientific">Inhella inkyongensis</name>
    <dbReference type="NCBI Taxonomy" id="392593"/>
    <lineage>
        <taxon>Bacteria</taxon>
        <taxon>Pseudomonadati</taxon>
        <taxon>Pseudomonadota</taxon>
        <taxon>Betaproteobacteria</taxon>
        <taxon>Burkholderiales</taxon>
        <taxon>Sphaerotilaceae</taxon>
        <taxon>Inhella</taxon>
    </lineage>
</organism>
<dbReference type="Pfam" id="PF13489">
    <property type="entry name" value="Methyltransf_23"/>
    <property type="match status" value="1"/>
</dbReference>
<keyword evidence="2" id="KW-1185">Reference proteome</keyword>
<keyword evidence="1" id="KW-0808">Transferase</keyword>
<dbReference type="EMBL" id="JACHHO010000002">
    <property type="protein sequence ID" value="MBB5204480.1"/>
    <property type="molecule type" value="Genomic_DNA"/>
</dbReference>
<accession>A0A840S7Q9</accession>
<dbReference type="SUPFAM" id="SSF53335">
    <property type="entry name" value="S-adenosyl-L-methionine-dependent methyltransferases"/>
    <property type="match status" value="1"/>
</dbReference>
<proteinExistence type="predicted"/>
<dbReference type="GO" id="GO:0032259">
    <property type="term" value="P:methylation"/>
    <property type="evidence" value="ECO:0007669"/>
    <property type="project" value="UniProtKB-KW"/>
</dbReference>
<gene>
    <name evidence="1" type="ORF">HNQ51_001794</name>
</gene>
<dbReference type="AlphaFoldDB" id="A0A840S7Q9"/>
<dbReference type="Gene3D" id="3.40.50.150">
    <property type="entry name" value="Vaccinia Virus protein VP39"/>
    <property type="match status" value="1"/>
</dbReference>
<dbReference type="Proteomes" id="UP000554837">
    <property type="component" value="Unassembled WGS sequence"/>
</dbReference>